<dbReference type="InterPro" id="IPR044861">
    <property type="entry name" value="IPNS-like_FE2OG_OXY"/>
</dbReference>
<dbReference type="InterPro" id="IPR026992">
    <property type="entry name" value="DIOX_N"/>
</dbReference>
<feature type="domain" description="Isopenicillin N synthase-like Fe(2+) 2OG dioxygenase" evidence="1">
    <location>
        <begin position="422"/>
        <end position="495"/>
    </location>
</feature>
<proteinExistence type="predicted"/>
<dbReference type="PANTHER" id="PTHR47990">
    <property type="entry name" value="2-OXOGLUTARATE (2OG) AND FE(II)-DEPENDENT OXYGENASE SUPERFAMILY PROTEIN-RELATED"/>
    <property type="match status" value="1"/>
</dbReference>
<evidence type="ECO:0000313" key="3">
    <source>
        <dbReference type="EMBL" id="CAD9320873.1"/>
    </source>
</evidence>
<organism evidence="4">
    <name type="scientific">Ditylum brightwellii</name>
    <dbReference type="NCBI Taxonomy" id="49249"/>
    <lineage>
        <taxon>Eukaryota</taxon>
        <taxon>Sar</taxon>
        <taxon>Stramenopiles</taxon>
        <taxon>Ochrophyta</taxon>
        <taxon>Bacillariophyta</taxon>
        <taxon>Mediophyceae</taxon>
        <taxon>Lithodesmiophycidae</taxon>
        <taxon>Lithodesmiales</taxon>
        <taxon>Lithodesmiaceae</taxon>
        <taxon>Ditylum</taxon>
    </lineage>
</organism>
<gene>
    <name evidence="3" type="ORF">DBRI1063_LOCUS6192</name>
    <name evidence="4" type="ORF">DBRI1063_LOCUS6193</name>
</gene>
<evidence type="ECO:0008006" key="5">
    <source>
        <dbReference type="Google" id="ProtNLM"/>
    </source>
</evidence>
<feature type="domain" description="Non-haem dioxygenase N-terminal" evidence="2">
    <location>
        <begin position="183"/>
        <end position="281"/>
    </location>
</feature>
<dbReference type="Pfam" id="PF14226">
    <property type="entry name" value="DIOX_N"/>
    <property type="match status" value="1"/>
</dbReference>
<dbReference type="SUPFAM" id="SSF51197">
    <property type="entry name" value="Clavaminate synthase-like"/>
    <property type="match status" value="1"/>
</dbReference>
<dbReference type="Pfam" id="PF03171">
    <property type="entry name" value="2OG-FeII_Oxy"/>
    <property type="match status" value="1"/>
</dbReference>
<dbReference type="InterPro" id="IPR050231">
    <property type="entry name" value="Iron_ascorbate_oxido_reductase"/>
</dbReference>
<evidence type="ECO:0000259" key="2">
    <source>
        <dbReference type="Pfam" id="PF14226"/>
    </source>
</evidence>
<dbReference type="EMBL" id="HBGN01009664">
    <property type="protein sequence ID" value="CAD9320877.1"/>
    <property type="molecule type" value="Transcribed_RNA"/>
</dbReference>
<evidence type="ECO:0000259" key="1">
    <source>
        <dbReference type="Pfam" id="PF03171"/>
    </source>
</evidence>
<name>A0A6U3Q9S3_9STRA</name>
<evidence type="ECO:0000313" key="4">
    <source>
        <dbReference type="EMBL" id="CAD9320877.1"/>
    </source>
</evidence>
<dbReference type="InterPro" id="IPR027443">
    <property type="entry name" value="IPNS-like_sf"/>
</dbReference>
<sequence length="582" mass="65647">MPHNIIYIQPRNDFIRHGSSLTAFVELAELHNYVLVETTMFNAFFVDEILYQTYLKEEVPDNTIESLHEITMGTHLYQLYDGTIKLSGCKKMLWHRLPIDEEDVQVLPPEKRDFPFAPTSSDFTHTVSNGGTVSSSSGVAAVTSIDPKVEELEKKMRELAVDMRPYCSTQSQNETKGEIDNQELKNKCAAELYEQLQTNGFAYIKGTGIAPYLCKDALQATNLFLNDADESVRRSCLTKDRARRGYSPMCTENFASLIGDDGPNDLVRKFRVGPVINKDQKKIEAEKEKGLDEEVTEIEKKLSCLLRPNVWPTKDVWDEDSVAYFRTSIEAFYKESCRVSRGVVHAMCDGLLQANNENTDNIDLLRSSIDALLKSLMMSNNNEETDQIISSRDTSDTSILTLLGYQKGSRHRQHGKQIRPLVAPHTDVGVVTLLLFDQGDSAKLQRIDREAENQWIDVALPRIQNECDPVFVINIGDCLSELSHGMLPSTIHRVIPKIIHGGGKKGKKKKNMTDLTTTAITPRNCLALFVGLEPTQMLTLPSSSPTIEGAERITYEEWRKRRIAQAAKVLREKSNEKEEIKA</sequence>
<accession>A0A6U3Q9S3</accession>
<dbReference type="AlphaFoldDB" id="A0A6U3Q9S3"/>
<reference evidence="4" key="1">
    <citation type="submission" date="2021-01" db="EMBL/GenBank/DDBJ databases">
        <authorList>
            <person name="Corre E."/>
            <person name="Pelletier E."/>
            <person name="Niang G."/>
            <person name="Scheremetjew M."/>
            <person name="Finn R."/>
            <person name="Kale V."/>
            <person name="Holt S."/>
            <person name="Cochrane G."/>
            <person name="Meng A."/>
            <person name="Brown T."/>
            <person name="Cohen L."/>
        </authorList>
    </citation>
    <scope>NUCLEOTIDE SEQUENCE</scope>
    <source>
        <strain evidence="4">Pop2</strain>
    </source>
</reference>
<dbReference type="EMBL" id="HBGN01009663">
    <property type="protein sequence ID" value="CAD9320873.1"/>
    <property type="molecule type" value="Transcribed_RNA"/>
</dbReference>
<protein>
    <recommendedName>
        <fullName evidence="5">Fe2OG dioxygenase domain-containing protein</fullName>
    </recommendedName>
</protein>
<dbReference type="Gene3D" id="2.60.120.330">
    <property type="entry name" value="B-lactam Antibiotic, Isopenicillin N Synthase, Chain"/>
    <property type="match status" value="1"/>
</dbReference>